<dbReference type="EMBL" id="BQXH01000005">
    <property type="protein sequence ID" value="GKS81014.1"/>
    <property type="molecule type" value="Genomic_DNA"/>
</dbReference>
<evidence type="ECO:0000313" key="5">
    <source>
        <dbReference type="Proteomes" id="UP001055149"/>
    </source>
</evidence>
<proteinExistence type="predicted"/>
<dbReference type="Pfam" id="PF26334">
    <property type="entry name" value="Gtf3_N"/>
    <property type="match status" value="1"/>
</dbReference>
<keyword evidence="1" id="KW-0808">Transferase</keyword>
<evidence type="ECO:0000259" key="2">
    <source>
        <dbReference type="Pfam" id="PF26334"/>
    </source>
</evidence>
<comment type="caution">
    <text evidence="4">The sequence shown here is derived from an EMBL/GenBank/DDBJ whole genome shotgun (WGS) entry which is preliminary data.</text>
</comment>
<name>A0ABQ5JIL8_9LACO</name>
<gene>
    <name evidence="4" type="ORF">LPAF129_06990</name>
</gene>
<evidence type="ECO:0000259" key="3">
    <source>
        <dbReference type="Pfam" id="PF26337"/>
    </source>
</evidence>
<dbReference type="InterPro" id="IPR058591">
    <property type="entry name" value="Gtf3_N"/>
</dbReference>
<dbReference type="Pfam" id="PF26337">
    <property type="entry name" value="Gtf3_C"/>
    <property type="match status" value="1"/>
</dbReference>
<keyword evidence="5" id="KW-1185">Reference proteome</keyword>
<evidence type="ECO:0000313" key="4">
    <source>
        <dbReference type="EMBL" id="GKS81014.1"/>
    </source>
</evidence>
<dbReference type="InterPro" id="IPR058592">
    <property type="entry name" value="Gtf3_C"/>
</dbReference>
<feature type="domain" description="Glucosyltransferase 3-like N-terminal" evidence="2">
    <location>
        <begin position="3"/>
        <end position="153"/>
    </location>
</feature>
<dbReference type="PIRSF" id="PIRSF007023">
    <property type="entry name" value="UDP-Galf_transf"/>
    <property type="match status" value="1"/>
</dbReference>
<reference evidence="4" key="1">
    <citation type="journal article" date="2022" name="Int. J. Syst. Evol. Microbiol.">
        <title>A novel species of lactic acid bacteria, Ligilactobacillus pabuli sp. nov., isolated from alfalfa silage.</title>
        <authorList>
            <person name="Tohno M."/>
            <person name="Tanizawa Y."/>
            <person name="Sawada H."/>
            <person name="Sakamoto M."/>
            <person name="Ohkuma M."/>
            <person name="Kobayashi H."/>
        </authorList>
    </citation>
    <scope>NUCLEOTIDE SEQUENCE</scope>
    <source>
        <strain evidence="4">AF129</strain>
    </source>
</reference>
<organism evidence="4 5">
    <name type="scientific">Ligilactobacillus pabuli</name>
    <dbReference type="NCBI Taxonomy" id="2886039"/>
    <lineage>
        <taxon>Bacteria</taxon>
        <taxon>Bacillati</taxon>
        <taxon>Bacillota</taxon>
        <taxon>Bacilli</taxon>
        <taxon>Lactobacillales</taxon>
        <taxon>Lactobacillaceae</taxon>
        <taxon>Ligilactobacillus</taxon>
    </lineage>
</organism>
<feature type="domain" description="Glucosyltransferase 3-like C-terminal" evidence="3">
    <location>
        <begin position="172"/>
        <end position="334"/>
    </location>
</feature>
<dbReference type="Proteomes" id="UP001055149">
    <property type="component" value="Unassembled WGS sequence"/>
</dbReference>
<dbReference type="Gene3D" id="3.40.50.2000">
    <property type="entry name" value="Glycogen Phosphorylase B"/>
    <property type="match status" value="2"/>
</dbReference>
<sequence>MTKVILSSIISKDNKDAGPKAKNDIEEFLTEKGYEKINLEISRNKLAKLMFSFYGINKLFKGKDYEEIVFQYPIYSIFLTQRFIKAIRKYTKAKLIFVIHDVEAIRGYLDDQKFYKNELDIFNSTDGLIVHNEKMQKWLLDNGVKVPMVQLGIFDYINPNPIVKSTKFDRSLCFAGNLIHEKAGFMDKLTWKHTKLDAFGPNPSEKYPQCVNYQGVYPSEELPAHMNENFGLIWDGQSVDACTGTYGEYSKYNAPHKTSLYLSSGMPVIVWEQAAVAGFVEKFQVGITVNSLTELDNILADMTDDDYAKLKSNAEKISKKVRSGNFIYQAMQEMESILG</sequence>
<accession>A0ABQ5JIL8</accession>
<evidence type="ECO:0000256" key="1">
    <source>
        <dbReference type="ARBA" id="ARBA00022679"/>
    </source>
</evidence>
<protein>
    <submittedName>
        <fullName evidence="4">Beta-1,6-galactofuranosyltransferase</fullName>
    </submittedName>
</protein>